<dbReference type="STRING" id="999630.TUZN_0594"/>
<dbReference type="OrthoDB" id="34207at2157"/>
<feature type="domain" description="6-hydroxymethylpterin diphosphokinase MptE-like" evidence="1">
    <location>
        <begin position="63"/>
        <end position="167"/>
    </location>
</feature>
<dbReference type="PANTHER" id="PTHR39648">
    <property type="entry name" value="6-HYDROXYMETHYL-7,8-DIHYDROPTERIN PYROPHOSPHOKINASE"/>
    <property type="match status" value="1"/>
</dbReference>
<dbReference type="GeneID" id="10360137"/>
<evidence type="ECO:0000313" key="3">
    <source>
        <dbReference type="Proteomes" id="UP000008138"/>
    </source>
</evidence>
<organism evidence="2 3">
    <name type="scientific">Thermoproteus uzoniensis (strain 768-20)</name>
    <dbReference type="NCBI Taxonomy" id="999630"/>
    <lineage>
        <taxon>Archaea</taxon>
        <taxon>Thermoproteota</taxon>
        <taxon>Thermoprotei</taxon>
        <taxon>Thermoproteales</taxon>
        <taxon>Thermoproteaceae</taxon>
        <taxon>Thermoproteus</taxon>
    </lineage>
</organism>
<gene>
    <name evidence="2" type="ordered locus">TUZN_0594</name>
</gene>
<accession>F2L432</accession>
<reference evidence="2 3" key="1">
    <citation type="journal article" date="2011" name="J. Bacteriol.">
        <title>Complete genome sequence of the thermoacidophilic crenarchaeon Thermoproteus uzoniensis 768-20.</title>
        <authorList>
            <person name="Mardanov A.V."/>
            <person name="Gumerov V.M."/>
            <person name="Beletsky A.V."/>
            <person name="Prokofeva M.I."/>
            <person name="Bonch-Osmolovskaya E.A."/>
            <person name="Ravin N.V."/>
            <person name="Skryabin K.G."/>
        </authorList>
    </citation>
    <scope>NUCLEOTIDE SEQUENCE [LARGE SCALE GENOMIC DNA]</scope>
    <source>
        <strain evidence="2 3">768-20</strain>
    </source>
</reference>
<dbReference type="PANTHER" id="PTHR39648:SF1">
    <property type="entry name" value="6-HYDROXYMETHYL-7,8-DIHYDROPTERIN PYROPHOSPHOKINASE"/>
    <property type="match status" value="1"/>
</dbReference>
<dbReference type="EMBL" id="CP002590">
    <property type="protein sequence ID" value="AEA12088.1"/>
    <property type="molecule type" value="Genomic_DNA"/>
</dbReference>
<dbReference type="InterPro" id="IPR002826">
    <property type="entry name" value="MptE-like"/>
</dbReference>
<name>F2L432_THEU7</name>
<evidence type="ECO:0000259" key="1">
    <source>
        <dbReference type="Pfam" id="PF01973"/>
    </source>
</evidence>
<dbReference type="KEGG" id="tuz:TUZN_0594"/>
<dbReference type="eggNOG" id="arCOG04303">
    <property type="taxonomic scope" value="Archaea"/>
</dbReference>
<dbReference type="AlphaFoldDB" id="F2L432"/>
<evidence type="ECO:0000313" key="2">
    <source>
        <dbReference type="EMBL" id="AEA12088.1"/>
    </source>
</evidence>
<protein>
    <recommendedName>
        <fullName evidence="1">6-hydroxymethylpterin diphosphokinase MptE-like domain-containing protein</fullName>
    </recommendedName>
</protein>
<dbReference type="GO" id="GO:0005524">
    <property type="term" value="F:ATP binding"/>
    <property type="evidence" value="ECO:0007669"/>
    <property type="project" value="InterPro"/>
</dbReference>
<dbReference type="HOGENOM" id="CLU_1335094_0_0_2"/>
<dbReference type="Pfam" id="PF01973">
    <property type="entry name" value="MptE-like"/>
    <property type="match status" value="1"/>
</dbReference>
<dbReference type="InterPro" id="IPR027510">
    <property type="entry name" value="HMPDK_MptE"/>
</dbReference>
<sequence>MWLVDPLEWQYAMSLARSLLPELSYSRDIEAALAASKLGGLPLEALRRLDWSRPVIYMPPFEKLAEGSIVVAVEGFTARRLVTMGIKPDIVVTDLDFEPESAGLGSLAVVHAHGDNVERLQSAPPRRVFTVQVPPPPGTANVGGFTDGDRAAYLAYAMGAREITVSGFYPDVPVKRRDSVKARKLALARALLARLSRRVPLRFL</sequence>
<proteinExistence type="predicted"/>
<dbReference type="GO" id="GO:0003848">
    <property type="term" value="F:2-amino-4-hydroxy-6-hydroxymethyldihydropteridine diphosphokinase activity"/>
    <property type="evidence" value="ECO:0007669"/>
    <property type="project" value="InterPro"/>
</dbReference>
<dbReference type="RefSeq" id="WP_013679424.1">
    <property type="nucleotide sequence ID" value="NC_015315.1"/>
</dbReference>
<keyword evidence="3" id="KW-1185">Reference proteome</keyword>
<reference key="2">
    <citation type="submission" date="2011-03" db="EMBL/GenBank/DDBJ databases">
        <title>Complete genome sequence of the thermoacidophilic crenarchaeon Thermoproteus uzoniensis 768-20.</title>
        <authorList>
            <person name="Mardanov A.V."/>
            <person name="Gumerov V.M."/>
            <person name="Beletsky A.V."/>
            <person name="Prokofeva M.I."/>
            <person name="Bonch-Osmolovskaya E.A."/>
            <person name="Ravin N.V."/>
            <person name="Skryabin K.G."/>
        </authorList>
    </citation>
    <scope>NUCLEOTIDE SEQUENCE</scope>
    <source>
        <strain>768-20</strain>
    </source>
</reference>
<dbReference type="Proteomes" id="UP000008138">
    <property type="component" value="Chromosome"/>
</dbReference>